<dbReference type="STRING" id="394193.SAMN04489732_110291"/>
<dbReference type="AlphaFoldDB" id="A0A1H8Y3E3"/>
<accession>A0A1H8Y3E3</accession>
<reference evidence="1 2" key="1">
    <citation type="submission" date="2016-10" db="EMBL/GenBank/DDBJ databases">
        <authorList>
            <person name="de Groot N.N."/>
        </authorList>
    </citation>
    <scope>NUCLEOTIDE SEQUENCE [LARGE SCALE GENOMIC DNA]</scope>
    <source>
        <strain evidence="1 2">DSM 44993</strain>
    </source>
</reference>
<evidence type="ECO:0000313" key="1">
    <source>
        <dbReference type="EMBL" id="SEP46587.1"/>
    </source>
</evidence>
<dbReference type="EMBL" id="FOEF01000010">
    <property type="protein sequence ID" value="SEP46587.1"/>
    <property type="molecule type" value="Genomic_DNA"/>
</dbReference>
<keyword evidence="2" id="KW-1185">Reference proteome</keyword>
<proteinExistence type="predicted"/>
<dbReference type="Proteomes" id="UP000198582">
    <property type="component" value="Unassembled WGS sequence"/>
</dbReference>
<evidence type="ECO:0000313" key="2">
    <source>
        <dbReference type="Proteomes" id="UP000198582"/>
    </source>
</evidence>
<name>A0A1H8Y3E3_9PSEU</name>
<gene>
    <name evidence="1" type="ORF">SAMN04489732_110291</name>
</gene>
<protein>
    <submittedName>
        <fullName evidence="1">Uncharacterized protein</fullName>
    </submittedName>
</protein>
<organism evidence="1 2">
    <name type="scientific">Amycolatopsis saalfeldensis</name>
    <dbReference type="NCBI Taxonomy" id="394193"/>
    <lineage>
        <taxon>Bacteria</taxon>
        <taxon>Bacillati</taxon>
        <taxon>Actinomycetota</taxon>
        <taxon>Actinomycetes</taxon>
        <taxon>Pseudonocardiales</taxon>
        <taxon>Pseudonocardiaceae</taxon>
        <taxon>Amycolatopsis</taxon>
    </lineage>
</organism>
<sequence>MFTALRSLSDVDYWVRSRCEGLSMPTTVTRCNRRPSVAAATVAIPKAVPQPPFPTLVVRIVEFLR</sequence>